<dbReference type="SMART" id="SM00471">
    <property type="entry name" value="HDc"/>
    <property type="match status" value="1"/>
</dbReference>
<feature type="transmembrane region" description="Helical" evidence="1">
    <location>
        <begin position="443"/>
        <end position="468"/>
    </location>
</feature>
<dbReference type="NCBIfam" id="TIGR00277">
    <property type="entry name" value="HDIG"/>
    <property type="match status" value="1"/>
</dbReference>
<keyword evidence="1" id="KW-0472">Membrane</keyword>
<feature type="transmembrane region" description="Helical" evidence="1">
    <location>
        <begin position="28"/>
        <end position="47"/>
    </location>
</feature>
<dbReference type="InterPro" id="IPR011624">
    <property type="entry name" value="Metal-dep_PHydrolase_7TM_extra"/>
</dbReference>
<evidence type="ECO:0000256" key="1">
    <source>
        <dbReference type="SAM" id="Phobius"/>
    </source>
</evidence>
<dbReference type="InterPro" id="IPR011621">
    <property type="entry name" value="Metal-dep_PHydrolase_7TM_intra"/>
</dbReference>
<dbReference type="InterPro" id="IPR003607">
    <property type="entry name" value="HD/PDEase_dom"/>
</dbReference>
<sequence length="730" mass="80224">MNTTRPRWLASLPHVRPQRQTVAEPRRLWITLLLEGLLLMLGIWAALTVSLPGQYGQLEVGVPSPISIWAPNEVSYVSEVLTAERQAQASNSPDNLIYVYDPQIPVQQRQNLVALLDTITSVREDPSLTRAQRLATLAALPNAALQISEAQADVILTLDEMRWDQLRTQTLALYDRAIERYDFAIDERALLQLRERWLTYWLATTNLSPTQRELATFFTESFLRVNRTLDEAATAQRREEAYNNVPPQSVRVLAGERIISTGEIITPEIIEKLQRTGAMPRPLSWSDIVGRGLFAALLAAGFMAYAVIYEAPLAMRPRSLVVLIILINATLIAARLLLPLVPAWPHYFPLATMAIIFAVVFSGRISITASALMAAVIGVMEQDALPLAITLIATCVVAVLAVRSADRILTFVVAGMSVAVTAFGMTLAFWLMDSPSFQSATIATALIPMLLFAGMNGGISTILALGVFNLVSRAAGQVTPLQLMELAHPSRPLLRKLIREAPGTYYHSVAVGNLAEAAAEAVGADALLLRVGAYYHDIGKTIRPYFFTDNQMGRENVHNDLDPVTSAQIIVDHVREGVKMAQAEGLPSQIVDFIATHHGTGVIRHFYQQALQQQDSVNEADFRYPGPRPHTREQAIMMLADSVEATVRSKAQNGKLAPSRTADGQVSGGLNGAMALDELVKSIIETRVREGELDLAPLTMHDLTLIKQAFVTSLQSIYHPRVDYSPQTGR</sequence>
<dbReference type="GO" id="GO:0016787">
    <property type="term" value="F:hydrolase activity"/>
    <property type="evidence" value="ECO:0007669"/>
    <property type="project" value="UniProtKB-KW"/>
</dbReference>
<name>A0A2H3KQX2_9CHLR</name>
<dbReference type="EMBL" id="LYXE01000063">
    <property type="protein sequence ID" value="PDV99891.1"/>
    <property type="molecule type" value="Genomic_DNA"/>
</dbReference>
<keyword evidence="3" id="KW-0378">Hydrolase</keyword>
<keyword evidence="1" id="KW-1133">Transmembrane helix</keyword>
<dbReference type="RefSeq" id="WP_097651656.1">
    <property type="nucleotide sequence ID" value="NZ_LYXE01000063.1"/>
</dbReference>
<feature type="transmembrane region" description="Helical" evidence="1">
    <location>
        <begin position="288"/>
        <end position="308"/>
    </location>
</feature>
<dbReference type="InterPro" id="IPR006674">
    <property type="entry name" value="HD_domain"/>
</dbReference>
<gene>
    <name evidence="3" type="ORF">A9Q02_01375</name>
</gene>
<feature type="transmembrane region" description="Helical" evidence="1">
    <location>
        <begin position="384"/>
        <end position="402"/>
    </location>
</feature>
<feature type="transmembrane region" description="Helical" evidence="1">
    <location>
        <begin position="320"/>
        <end position="338"/>
    </location>
</feature>
<dbReference type="Proteomes" id="UP000220922">
    <property type="component" value="Unassembled WGS sequence"/>
</dbReference>
<dbReference type="PANTHER" id="PTHR36442">
    <property type="entry name" value="CYCLIC-DI-AMP PHOSPHODIESTERASE PGPH"/>
    <property type="match status" value="1"/>
</dbReference>
<dbReference type="InterPro" id="IPR052722">
    <property type="entry name" value="PgpH_phosphodiesterase"/>
</dbReference>
<proteinExistence type="predicted"/>
<dbReference type="Pfam" id="PF07698">
    <property type="entry name" value="7TM-7TMR_HD"/>
    <property type="match status" value="1"/>
</dbReference>
<dbReference type="PANTHER" id="PTHR36442:SF1">
    <property type="entry name" value="CYCLIC-DI-AMP PHOSPHODIESTERASE PGPH"/>
    <property type="match status" value="1"/>
</dbReference>
<protein>
    <submittedName>
        <fullName evidence="3">Phosphohydrolase</fullName>
    </submittedName>
</protein>
<keyword evidence="1" id="KW-0812">Transmembrane</keyword>
<dbReference type="OrthoDB" id="9806952at2"/>
<dbReference type="SUPFAM" id="SSF109604">
    <property type="entry name" value="HD-domain/PDEase-like"/>
    <property type="match status" value="1"/>
</dbReference>
<evidence type="ECO:0000313" key="4">
    <source>
        <dbReference type="Proteomes" id="UP000220922"/>
    </source>
</evidence>
<reference evidence="3 4" key="1">
    <citation type="submission" date="2016-05" db="EMBL/GenBank/DDBJ databases">
        <authorList>
            <person name="Lavstsen T."/>
            <person name="Jespersen J.S."/>
        </authorList>
    </citation>
    <scope>NUCLEOTIDE SEQUENCE [LARGE SCALE GENOMIC DNA]</scope>
    <source>
        <strain evidence="3 4">B7-9</strain>
    </source>
</reference>
<dbReference type="AlphaFoldDB" id="A0A2H3KQX2"/>
<evidence type="ECO:0000313" key="3">
    <source>
        <dbReference type="EMBL" id="PDV99891.1"/>
    </source>
</evidence>
<evidence type="ECO:0000259" key="2">
    <source>
        <dbReference type="SMART" id="SM00471"/>
    </source>
</evidence>
<feature type="domain" description="HD/PDEase" evidence="2">
    <location>
        <begin position="500"/>
        <end position="655"/>
    </location>
</feature>
<dbReference type="Pfam" id="PF01966">
    <property type="entry name" value="HD"/>
    <property type="match status" value="1"/>
</dbReference>
<accession>A0A2H3KQX2</accession>
<dbReference type="Gene3D" id="1.10.3210.10">
    <property type="entry name" value="Hypothetical protein af1432"/>
    <property type="match status" value="1"/>
</dbReference>
<comment type="caution">
    <text evidence="3">The sequence shown here is derived from an EMBL/GenBank/DDBJ whole genome shotgun (WGS) entry which is preliminary data.</text>
</comment>
<dbReference type="CDD" id="cd00077">
    <property type="entry name" value="HDc"/>
    <property type="match status" value="1"/>
</dbReference>
<keyword evidence="4" id="KW-1185">Reference proteome</keyword>
<dbReference type="InterPro" id="IPR006675">
    <property type="entry name" value="HDIG_dom"/>
</dbReference>
<organism evidence="3 4">
    <name type="scientific">Candidatus Chloroploca asiatica</name>
    <dbReference type="NCBI Taxonomy" id="1506545"/>
    <lineage>
        <taxon>Bacteria</taxon>
        <taxon>Bacillati</taxon>
        <taxon>Chloroflexota</taxon>
        <taxon>Chloroflexia</taxon>
        <taxon>Chloroflexales</taxon>
        <taxon>Chloroflexineae</taxon>
        <taxon>Oscillochloridaceae</taxon>
        <taxon>Candidatus Chloroploca</taxon>
    </lineage>
</organism>
<dbReference type="Pfam" id="PF07697">
    <property type="entry name" value="7TMR-HDED"/>
    <property type="match status" value="1"/>
</dbReference>
<feature type="transmembrane region" description="Helical" evidence="1">
    <location>
        <begin position="408"/>
        <end position="431"/>
    </location>
</feature>